<dbReference type="EnsemblPlants" id="MELO3C025884.2.1">
    <property type="protein sequence ID" value="MELO3C025884.2.1"/>
    <property type="gene ID" value="MELO3C025884.2"/>
</dbReference>
<name>A0A9I9DYK2_CUCME</name>
<evidence type="ECO:0000313" key="2">
    <source>
        <dbReference type="EnsemblPlants" id="MELO3C025884.2.1"/>
    </source>
</evidence>
<keyword evidence="1" id="KW-1133">Transmembrane helix</keyword>
<keyword evidence="1" id="KW-0812">Transmembrane</keyword>
<dbReference type="Gramene" id="MELO3C025884.2.1">
    <property type="protein sequence ID" value="MELO3C025884.2.1"/>
    <property type="gene ID" value="MELO3C025884.2"/>
</dbReference>
<dbReference type="AlphaFoldDB" id="A0A9I9DYK2"/>
<accession>A0A9I9DYK2</accession>
<proteinExistence type="predicted"/>
<keyword evidence="1" id="KW-0472">Membrane</keyword>
<organism evidence="2">
    <name type="scientific">Cucumis melo</name>
    <name type="common">Muskmelon</name>
    <dbReference type="NCBI Taxonomy" id="3656"/>
    <lineage>
        <taxon>Eukaryota</taxon>
        <taxon>Viridiplantae</taxon>
        <taxon>Streptophyta</taxon>
        <taxon>Embryophyta</taxon>
        <taxon>Tracheophyta</taxon>
        <taxon>Spermatophyta</taxon>
        <taxon>Magnoliopsida</taxon>
        <taxon>eudicotyledons</taxon>
        <taxon>Gunneridae</taxon>
        <taxon>Pentapetalae</taxon>
        <taxon>rosids</taxon>
        <taxon>fabids</taxon>
        <taxon>Cucurbitales</taxon>
        <taxon>Cucurbitaceae</taxon>
        <taxon>Benincaseae</taxon>
        <taxon>Cucumis</taxon>
    </lineage>
</organism>
<reference evidence="2" key="1">
    <citation type="submission" date="2023-03" db="UniProtKB">
        <authorList>
            <consortium name="EnsemblPlants"/>
        </authorList>
    </citation>
    <scope>IDENTIFICATION</scope>
</reference>
<sequence>MQPLLSFRSHSQTTLLLLPYYPSLHHFPPPQEQLPFSPSWILAPSESFPPLFSLLLSSTLLPHYQSHWDPREIDRFFLHQLPNSHTYCRYFLLNAGVDDHRHAFSSLWHFQRLEIVFDWTTELFALILVFWSVFVHMLSVVLLCSNFVFALWKTVSPVGDFFSSNIEVKARP</sequence>
<protein>
    <submittedName>
        <fullName evidence="2">Uncharacterized protein</fullName>
    </submittedName>
</protein>
<feature type="transmembrane region" description="Helical" evidence="1">
    <location>
        <begin position="123"/>
        <end position="152"/>
    </location>
</feature>
<evidence type="ECO:0000256" key="1">
    <source>
        <dbReference type="SAM" id="Phobius"/>
    </source>
</evidence>